<dbReference type="AlphaFoldDB" id="A0A1D1V5T1"/>
<proteinExistence type="predicted"/>
<sequence length="339" mass="37932">MASAQSFSELLKPKQLSVLRVFFKPQSKYTVRLTRLQHDTKGLMYVITSVHLQFPHRYRAMTIDPPARIPEPEVITLSSDSEHEQENKEPIVPSPSREASTVSTVNTTRMTVQPASTAFRVDSNLSEEDEPLRKPPTLIPRRKKRVIRDSSDEETPQDESTISGEPSPGKIRQLRPVSGSSEVPSTPGTLGDCGGRTHSRPQLPLRLSTPRVSAEPSEDATEDRQREKKKVFVPGYQTLVKRGTRYLLATIQQYSSAKVGFKFHLLSITDEEFGKECFDFLLQDEYLSSENMIVNVPEDTDEDPLGTCSSNASNRSSSRGSRGSRSRPRGRKLKIGSDT</sequence>
<gene>
    <name evidence="2" type="primary">RvY_08410</name>
    <name evidence="2" type="synonym">RvY_08410.1</name>
    <name evidence="2" type="ORF">RvY_08410-1</name>
</gene>
<feature type="compositionally biased region" description="Polar residues" evidence="1">
    <location>
        <begin position="178"/>
        <end position="188"/>
    </location>
</feature>
<evidence type="ECO:0000313" key="3">
    <source>
        <dbReference type="Proteomes" id="UP000186922"/>
    </source>
</evidence>
<feature type="compositionally biased region" description="Polar residues" evidence="1">
    <location>
        <begin position="97"/>
        <end position="116"/>
    </location>
</feature>
<comment type="caution">
    <text evidence="2">The sequence shown here is derived from an EMBL/GenBank/DDBJ whole genome shotgun (WGS) entry which is preliminary data.</text>
</comment>
<dbReference type="Proteomes" id="UP000186922">
    <property type="component" value="Unassembled WGS sequence"/>
</dbReference>
<feature type="region of interest" description="Disordered" evidence="1">
    <location>
        <begin position="77"/>
        <end position="228"/>
    </location>
</feature>
<feature type="compositionally biased region" description="Basic and acidic residues" evidence="1">
    <location>
        <begin position="80"/>
        <end position="89"/>
    </location>
</feature>
<feature type="compositionally biased region" description="Low complexity" evidence="1">
    <location>
        <begin position="309"/>
        <end position="321"/>
    </location>
</feature>
<dbReference type="EMBL" id="BDGG01000004">
    <property type="protein sequence ID" value="GAU97051.1"/>
    <property type="molecule type" value="Genomic_DNA"/>
</dbReference>
<feature type="compositionally biased region" description="Basic residues" evidence="1">
    <location>
        <begin position="322"/>
        <end position="339"/>
    </location>
</feature>
<name>A0A1D1V5T1_RAMVA</name>
<reference evidence="2 3" key="1">
    <citation type="journal article" date="2016" name="Nat. Commun.">
        <title>Extremotolerant tardigrade genome and improved radiotolerance of human cultured cells by tardigrade-unique protein.</title>
        <authorList>
            <person name="Hashimoto T."/>
            <person name="Horikawa D.D."/>
            <person name="Saito Y."/>
            <person name="Kuwahara H."/>
            <person name="Kozuka-Hata H."/>
            <person name="Shin-I T."/>
            <person name="Minakuchi Y."/>
            <person name="Ohishi K."/>
            <person name="Motoyama A."/>
            <person name="Aizu T."/>
            <person name="Enomoto A."/>
            <person name="Kondo K."/>
            <person name="Tanaka S."/>
            <person name="Hara Y."/>
            <person name="Koshikawa S."/>
            <person name="Sagara H."/>
            <person name="Miura T."/>
            <person name="Yokobori S."/>
            <person name="Miyagawa K."/>
            <person name="Suzuki Y."/>
            <person name="Kubo T."/>
            <person name="Oyama M."/>
            <person name="Kohara Y."/>
            <person name="Fujiyama A."/>
            <person name="Arakawa K."/>
            <person name="Katayama T."/>
            <person name="Toyoda A."/>
            <person name="Kunieda T."/>
        </authorList>
    </citation>
    <scope>NUCLEOTIDE SEQUENCE [LARGE SCALE GENOMIC DNA]</scope>
    <source>
        <strain evidence="2 3">YOKOZUNA-1</strain>
    </source>
</reference>
<accession>A0A1D1V5T1</accession>
<evidence type="ECO:0000313" key="2">
    <source>
        <dbReference type="EMBL" id="GAU97051.1"/>
    </source>
</evidence>
<evidence type="ECO:0000256" key="1">
    <source>
        <dbReference type="SAM" id="MobiDB-lite"/>
    </source>
</evidence>
<organism evidence="2 3">
    <name type="scientific">Ramazzottius varieornatus</name>
    <name type="common">Water bear</name>
    <name type="synonym">Tardigrade</name>
    <dbReference type="NCBI Taxonomy" id="947166"/>
    <lineage>
        <taxon>Eukaryota</taxon>
        <taxon>Metazoa</taxon>
        <taxon>Ecdysozoa</taxon>
        <taxon>Tardigrada</taxon>
        <taxon>Eutardigrada</taxon>
        <taxon>Parachela</taxon>
        <taxon>Hypsibioidea</taxon>
        <taxon>Ramazzottiidae</taxon>
        <taxon>Ramazzottius</taxon>
    </lineage>
</organism>
<keyword evidence="3" id="KW-1185">Reference proteome</keyword>
<feature type="region of interest" description="Disordered" evidence="1">
    <location>
        <begin position="297"/>
        <end position="339"/>
    </location>
</feature>
<protein>
    <submittedName>
        <fullName evidence="2">Uncharacterized protein</fullName>
    </submittedName>
</protein>